<dbReference type="Pfam" id="PF01702">
    <property type="entry name" value="TGT"/>
    <property type="match status" value="1"/>
</dbReference>
<dbReference type="EMBL" id="JAWDEY010000032">
    <property type="protein sequence ID" value="KAK6588432.1"/>
    <property type="molecule type" value="Genomic_DNA"/>
</dbReference>
<evidence type="ECO:0000313" key="2">
    <source>
        <dbReference type="EMBL" id="KAK6588432.1"/>
    </source>
</evidence>
<keyword evidence="3" id="KW-1185">Reference proteome</keyword>
<comment type="caution">
    <text evidence="2">The sequence shown here is derived from an EMBL/GenBank/DDBJ whole genome shotgun (WGS) entry which is preliminary data.</text>
</comment>
<dbReference type="Proteomes" id="UP001311799">
    <property type="component" value="Unassembled WGS sequence"/>
</dbReference>
<feature type="domain" description="tRNA-guanine(15) transglycosylase-like" evidence="1">
    <location>
        <begin position="316"/>
        <end position="530"/>
    </location>
</feature>
<dbReference type="Gene3D" id="3.20.20.105">
    <property type="entry name" value="Queuine tRNA-ribosyltransferase-like"/>
    <property type="match status" value="1"/>
</dbReference>
<sequence>MTSFQYFSSENGGLRCRSGLLVIKECCSLSQNRDRSARDASISLLNSKRNQTSECSTYNSVSGGNIPIKTPSISIPTFKGFPLYILPHVGLEKDEVSTLIPELDYLLMGFGINKESSSLRVNEGKEENLTIEFDSEVSLSNHQGFGYIEQPKPQMANKGYVMYMMFNQPMYEGGISSWNGPEDVVIRTEGGRTNINCRDILSCVEEYQPVFYVSPAEESNAGSYGKNISFRSIYKANNLLLKLLKYNVESSNTSDIKKIGENRAKILVNIQGAHFKNYRGAASLGVWDLCKGQGKGLENVQFVRESGLPKLINESLEQSQTAKLYDDIILGVAIGGLGHEEDTPTRAECIEEVLNHLPPDKLRFISLHIGSPIEILQAIYLGIDIVECPYVYKSSLCGIALTFNLDDFWINKEKINYNSVERGSVEKFLLKYDFSSPDLLSSNEPKCFGGAKFINLSDRKYSCDMEKITYNSPVRYSRSYVHHLINSREILGLSLLFMHNYWQYQSLLSSIRKAINSGCFYDFTTWFVHTQTDSNIHPIWLPKAKSTTYTYDGMDGSIQ</sequence>
<dbReference type="GO" id="GO:0006400">
    <property type="term" value="P:tRNA modification"/>
    <property type="evidence" value="ECO:0007669"/>
    <property type="project" value="InterPro"/>
</dbReference>
<dbReference type="InterPro" id="IPR050852">
    <property type="entry name" value="Queuine_tRNA-ribosyltrfase"/>
</dbReference>
<dbReference type="InterPro" id="IPR036511">
    <property type="entry name" value="TGT-like_sf"/>
</dbReference>
<name>A0AAV9XX20_9CRYT</name>
<proteinExistence type="predicted"/>
<accession>A0AAV9XX20</accession>
<protein>
    <recommendedName>
        <fullName evidence="1">tRNA-guanine(15) transglycosylase-like domain-containing protein</fullName>
    </recommendedName>
</protein>
<evidence type="ECO:0000259" key="1">
    <source>
        <dbReference type="Pfam" id="PF01702"/>
    </source>
</evidence>
<gene>
    <name evidence="2" type="ORF">RS030_4657</name>
</gene>
<dbReference type="InterPro" id="IPR002616">
    <property type="entry name" value="tRNA_ribo_trans-like"/>
</dbReference>
<organism evidence="2 3">
    <name type="scientific">Cryptosporidium xiaoi</name>
    <dbReference type="NCBI Taxonomy" id="659607"/>
    <lineage>
        <taxon>Eukaryota</taxon>
        <taxon>Sar</taxon>
        <taxon>Alveolata</taxon>
        <taxon>Apicomplexa</taxon>
        <taxon>Conoidasida</taxon>
        <taxon>Coccidia</taxon>
        <taxon>Eucoccidiorida</taxon>
        <taxon>Eimeriorina</taxon>
        <taxon>Cryptosporidiidae</taxon>
        <taxon>Cryptosporidium</taxon>
    </lineage>
</organism>
<reference evidence="2 3" key="1">
    <citation type="submission" date="2023-10" db="EMBL/GenBank/DDBJ databases">
        <title>Comparative genomics analysis reveals potential genetic determinants of host preference in Cryptosporidium xiaoi.</title>
        <authorList>
            <person name="Xiao L."/>
            <person name="Li J."/>
        </authorList>
    </citation>
    <scope>NUCLEOTIDE SEQUENCE [LARGE SCALE GENOMIC DNA]</scope>
    <source>
        <strain evidence="2 3">52996</strain>
    </source>
</reference>
<dbReference type="AlphaFoldDB" id="A0AAV9XX20"/>
<dbReference type="PANTHER" id="PTHR46064">
    <property type="entry name" value="QUEUINE TRNA-RIBOSYLTRANSFERASE ACCESSORY SUBUNIT 2"/>
    <property type="match status" value="1"/>
</dbReference>
<evidence type="ECO:0000313" key="3">
    <source>
        <dbReference type="Proteomes" id="UP001311799"/>
    </source>
</evidence>
<dbReference type="PANTHER" id="PTHR46064:SF1">
    <property type="entry name" value="QUEUINE TRNA-RIBOSYLTRANSFERASE ACCESSORY SUBUNIT 2"/>
    <property type="match status" value="1"/>
</dbReference>
<dbReference type="SUPFAM" id="SSF51713">
    <property type="entry name" value="tRNA-guanine transglycosylase"/>
    <property type="match status" value="1"/>
</dbReference>